<reference evidence="4 5" key="1">
    <citation type="submission" date="2020-08" db="EMBL/GenBank/DDBJ databases">
        <title>Genomic Encyclopedia of Type Strains, Phase III (KMG-III): the genomes of soil and plant-associated and newly described type strains.</title>
        <authorList>
            <person name="Whitman W."/>
        </authorList>
    </citation>
    <scope>NUCLEOTIDE SEQUENCE [LARGE SCALE GENOMIC DNA]</scope>
    <source>
        <strain evidence="4 5">CECT 3313</strain>
    </source>
</reference>
<feature type="compositionally biased region" description="Low complexity" evidence="1">
    <location>
        <begin position="159"/>
        <end position="176"/>
    </location>
</feature>
<dbReference type="RefSeq" id="WP_184964925.1">
    <property type="nucleotide sequence ID" value="NZ_JACHJK010000004.1"/>
</dbReference>
<organism evidence="4 5">
    <name type="scientific">Streptomyces echinatus</name>
    <dbReference type="NCBI Taxonomy" id="67293"/>
    <lineage>
        <taxon>Bacteria</taxon>
        <taxon>Bacillati</taxon>
        <taxon>Actinomycetota</taxon>
        <taxon>Actinomycetes</taxon>
        <taxon>Kitasatosporales</taxon>
        <taxon>Streptomycetaceae</taxon>
        <taxon>Streptomyces</taxon>
    </lineage>
</organism>
<proteinExistence type="predicted"/>
<sequence length="477" mass="47293">MPRWKALPEDLDPQIREFTGRMRQLVDRSGLSVAVLADQTGYSRTSWERYLGGGLLAPKGAVIALAEATGTHPGHLTTLWELAERAWSRAEMRHDTTMDALRISQARAALGEAGAAPEKDTRTTARRGGGAAAVPGIAGPAGVSPTIPAQPEPSDAVPRDGAGAGAARGPADSGASLPVKNSWGLAGYRGPSQASARPGTRPPAGPNGPADTPSGPADTPPGFTAPPGPPGPPGSPGTPAPSGPSGPFGTPGTGIPATPVAPGTPGTGIPATPVAPGTPGTGIPATPVAPGATGAHGGQAAVPRPGPTARWSARRQQVTMFFAGLFGVLALIAGVFFVTHRDGDGHGTGGAATSPSPSAHPRRSPPPGVKCTGSDCTGKDAEAMGCSGDLVTTAKTATVGTTTLEVRYSKACGAAWGRITGGAPGDTVRVTAGKERRTGDITAVGDTIGYTPMVAVRGPAQARACATLASGQTGCTE</sequence>
<dbReference type="InterPro" id="IPR001387">
    <property type="entry name" value="Cro/C1-type_HTH"/>
</dbReference>
<feature type="transmembrane region" description="Helical" evidence="2">
    <location>
        <begin position="318"/>
        <end position="338"/>
    </location>
</feature>
<keyword evidence="2" id="KW-0472">Membrane</keyword>
<dbReference type="CDD" id="cd00093">
    <property type="entry name" value="HTH_XRE"/>
    <property type="match status" value="1"/>
</dbReference>
<feature type="region of interest" description="Disordered" evidence="1">
    <location>
        <begin position="346"/>
        <end position="373"/>
    </location>
</feature>
<evidence type="ECO:0000256" key="1">
    <source>
        <dbReference type="SAM" id="MobiDB-lite"/>
    </source>
</evidence>
<feature type="compositionally biased region" description="Low complexity" evidence="1">
    <location>
        <begin position="245"/>
        <end position="293"/>
    </location>
</feature>
<protein>
    <recommendedName>
        <fullName evidence="3">HTH cro/C1-type domain-containing protein</fullName>
    </recommendedName>
</protein>
<gene>
    <name evidence="4" type="ORF">FHS34_002865</name>
</gene>
<dbReference type="Proteomes" id="UP000585836">
    <property type="component" value="Unassembled WGS sequence"/>
</dbReference>
<dbReference type="EMBL" id="JACHJK010000004">
    <property type="protein sequence ID" value="MBB5927407.1"/>
    <property type="molecule type" value="Genomic_DNA"/>
</dbReference>
<evidence type="ECO:0000313" key="4">
    <source>
        <dbReference type="EMBL" id="MBB5927407.1"/>
    </source>
</evidence>
<dbReference type="AlphaFoldDB" id="A0A7W9UQG3"/>
<accession>A0A7W9UQG3</accession>
<evidence type="ECO:0000313" key="5">
    <source>
        <dbReference type="Proteomes" id="UP000585836"/>
    </source>
</evidence>
<feature type="compositionally biased region" description="Pro residues" evidence="1">
    <location>
        <begin position="223"/>
        <end position="244"/>
    </location>
</feature>
<keyword evidence="5" id="KW-1185">Reference proteome</keyword>
<dbReference type="SMART" id="SM00530">
    <property type="entry name" value="HTH_XRE"/>
    <property type="match status" value="1"/>
</dbReference>
<dbReference type="Pfam" id="PF13560">
    <property type="entry name" value="HTH_31"/>
    <property type="match status" value="1"/>
</dbReference>
<feature type="domain" description="HTH cro/C1-type" evidence="3">
    <location>
        <begin position="21"/>
        <end position="76"/>
    </location>
</feature>
<dbReference type="PRINTS" id="PR01217">
    <property type="entry name" value="PRICHEXTENSN"/>
</dbReference>
<evidence type="ECO:0000259" key="3">
    <source>
        <dbReference type="SMART" id="SM00530"/>
    </source>
</evidence>
<keyword evidence="2" id="KW-1133">Transmembrane helix</keyword>
<dbReference type="Pfam" id="PF10901">
    <property type="entry name" value="DUF2690"/>
    <property type="match status" value="1"/>
</dbReference>
<feature type="compositionally biased region" description="Low complexity" evidence="1">
    <location>
        <begin position="132"/>
        <end position="143"/>
    </location>
</feature>
<dbReference type="InterPro" id="IPR021224">
    <property type="entry name" value="DUF2690"/>
</dbReference>
<comment type="caution">
    <text evidence="4">The sequence shown here is derived from an EMBL/GenBank/DDBJ whole genome shotgun (WGS) entry which is preliminary data.</text>
</comment>
<evidence type="ECO:0000256" key="2">
    <source>
        <dbReference type="SAM" id="Phobius"/>
    </source>
</evidence>
<name>A0A7W9UQG3_9ACTN</name>
<feature type="region of interest" description="Disordered" evidence="1">
    <location>
        <begin position="110"/>
        <end position="311"/>
    </location>
</feature>
<keyword evidence="2" id="KW-0812">Transmembrane</keyword>